<dbReference type="AlphaFoldDB" id="A0A382T8R1"/>
<dbReference type="EMBL" id="UINC01134570">
    <property type="protein sequence ID" value="SVD18192.1"/>
    <property type="molecule type" value="Genomic_DNA"/>
</dbReference>
<protein>
    <submittedName>
        <fullName evidence="1">Uncharacterized protein</fullName>
    </submittedName>
</protein>
<proteinExistence type="predicted"/>
<reference evidence="1" key="1">
    <citation type="submission" date="2018-05" db="EMBL/GenBank/DDBJ databases">
        <authorList>
            <person name="Lanie J.A."/>
            <person name="Ng W.-L."/>
            <person name="Kazmierczak K.M."/>
            <person name="Andrzejewski T.M."/>
            <person name="Davidsen T.M."/>
            <person name="Wayne K.J."/>
            <person name="Tettelin H."/>
            <person name="Glass J.I."/>
            <person name="Rusch D."/>
            <person name="Podicherti R."/>
            <person name="Tsui H.-C.T."/>
            <person name="Winkler M.E."/>
        </authorList>
    </citation>
    <scope>NUCLEOTIDE SEQUENCE</scope>
</reference>
<evidence type="ECO:0000313" key="1">
    <source>
        <dbReference type="EMBL" id="SVD18192.1"/>
    </source>
</evidence>
<organism evidence="1">
    <name type="scientific">marine metagenome</name>
    <dbReference type="NCBI Taxonomy" id="408172"/>
    <lineage>
        <taxon>unclassified sequences</taxon>
        <taxon>metagenomes</taxon>
        <taxon>ecological metagenomes</taxon>
    </lineage>
</organism>
<accession>A0A382T8R1</accession>
<sequence>MSNRSKIGSVIHSVRRKCREQGIVYLFYIKDQFFYVSEYPPTSNNKYILPTGYVKKFEGGKKLIPVGGTLKCFKDVYEKYPECYIGCYNEDLISQDVREDIEEHISPASEG</sequence>
<gene>
    <name evidence="1" type="ORF">METZ01_LOCUS371046</name>
</gene>
<name>A0A382T8R1_9ZZZZ</name>